<keyword evidence="2" id="KW-0255">Endonuclease</keyword>
<keyword evidence="2" id="KW-0378">Hydrolase</keyword>
<evidence type="ECO:0000313" key="3">
    <source>
        <dbReference type="Proteomes" id="UP001057998"/>
    </source>
</evidence>
<accession>A0ABY5GPP0</accession>
<dbReference type="InterPro" id="IPR003615">
    <property type="entry name" value="HNH_nuc"/>
</dbReference>
<dbReference type="InterPro" id="IPR044925">
    <property type="entry name" value="His-Me_finger_sf"/>
</dbReference>
<feature type="domain" description="HNH nuclease" evidence="1">
    <location>
        <begin position="127"/>
        <end position="170"/>
    </location>
</feature>
<dbReference type="RefSeq" id="WP_255392258.1">
    <property type="nucleotide sequence ID" value="NZ_CP101509.1"/>
</dbReference>
<evidence type="ECO:0000313" key="2">
    <source>
        <dbReference type="EMBL" id="UTV30888.1"/>
    </source>
</evidence>
<dbReference type="Proteomes" id="UP001057998">
    <property type="component" value="Chromosome 2"/>
</dbReference>
<gene>
    <name evidence="2" type="ORF">NNL38_20235</name>
</gene>
<name>A0ABY5GPP0_9GAMM</name>
<dbReference type="Pfam" id="PF13392">
    <property type="entry name" value="HNH_3"/>
    <property type="match status" value="1"/>
</dbReference>
<reference evidence="2" key="1">
    <citation type="submission" date="2022-07" db="EMBL/GenBank/DDBJ databases">
        <title>Genome sequencing of Photobacterium atrarenae GJH2-4.</title>
        <authorList>
            <person name="Park S.-J."/>
        </authorList>
    </citation>
    <scope>NUCLEOTIDE SEQUENCE</scope>
    <source>
        <strain evidence="2">GJH2-4</strain>
    </source>
</reference>
<evidence type="ECO:0000259" key="1">
    <source>
        <dbReference type="Pfam" id="PF13392"/>
    </source>
</evidence>
<keyword evidence="2" id="KW-0540">Nuclease</keyword>
<dbReference type="GO" id="GO:0004519">
    <property type="term" value="F:endonuclease activity"/>
    <property type="evidence" value="ECO:0007669"/>
    <property type="project" value="UniProtKB-KW"/>
</dbReference>
<organism evidence="2 3">
    <name type="scientific">Photobacterium atrarenae</name>
    <dbReference type="NCBI Taxonomy" id="865757"/>
    <lineage>
        <taxon>Bacteria</taxon>
        <taxon>Pseudomonadati</taxon>
        <taxon>Pseudomonadota</taxon>
        <taxon>Gammaproteobacteria</taxon>
        <taxon>Vibrionales</taxon>
        <taxon>Vibrionaceae</taxon>
        <taxon>Photobacterium</taxon>
    </lineage>
</organism>
<dbReference type="SUPFAM" id="SSF54060">
    <property type="entry name" value="His-Me finger endonucleases"/>
    <property type="match status" value="1"/>
</dbReference>
<sequence length="209" mass="23793">MPKGICHKYTEDQRRFLAENRDLPRQELTDQFNQRFGTCLAATAIKSYCKRHGLKTGRSGQIAQGNVPWNKGKKGLYKGSCTSFKKGHTPANLKPIGHERICSKDGYVLVKVAEPDPYTNAPTRYRPKHIIEWENHHGPVPDGHVIRFKDGVNTHWWVSNLECVSKPVNLRANQNKVHELPPELKPTGMMLSKLEVATFDAMKNNKRRA</sequence>
<proteinExistence type="predicted"/>
<dbReference type="EMBL" id="CP101509">
    <property type="protein sequence ID" value="UTV30888.1"/>
    <property type="molecule type" value="Genomic_DNA"/>
</dbReference>
<keyword evidence="3" id="KW-1185">Reference proteome</keyword>
<protein>
    <submittedName>
        <fullName evidence="2">HNH endonuclease</fullName>
    </submittedName>
</protein>
<dbReference type="Gene3D" id="3.90.75.20">
    <property type="match status" value="1"/>
</dbReference>